<dbReference type="Proteomes" id="UP000289738">
    <property type="component" value="Chromosome B07"/>
</dbReference>
<dbReference type="Gene3D" id="1.25.40.10">
    <property type="entry name" value="Tetratricopeptide repeat domain"/>
    <property type="match status" value="4"/>
</dbReference>
<evidence type="ECO:0000313" key="5">
    <source>
        <dbReference type="Proteomes" id="UP000289738"/>
    </source>
</evidence>
<reference evidence="4 5" key="1">
    <citation type="submission" date="2019-01" db="EMBL/GenBank/DDBJ databases">
        <title>Sequencing of cultivated peanut Arachis hypogaea provides insights into genome evolution and oil improvement.</title>
        <authorList>
            <person name="Chen X."/>
        </authorList>
    </citation>
    <scope>NUCLEOTIDE SEQUENCE [LARGE SCALE GENOMIC DNA]</scope>
    <source>
        <strain evidence="5">cv. Fuhuasheng</strain>
        <tissue evidence="4">Leaves</tissue>
    </source>
</reference>
<evidence type="ECO:0000313" key="4">
    <source>
        <dbReference type="EMBL" id="RYQ98950.1"/>
    </source>
</evidence>
<evidence type="ECO:0008006" key="6">
    <source>
        <dbReference type="Google" id="ProtNLM"/>
    </source>
</evidence>
<feature type="region of interest" description="Disordered" evidence="3">
    <location>
        <begin position="1060"/>
        <end position="1093"/>
    </location>
</feature>
<dbReference type="AlphaFoldDB" id="A0A444YAH1"/>
<dbReference type="Pfam" id="PF01535">
    <property type="entry name" value="PPR"/>
    <property type="match status" value="2"/>
</dbReference>
<comment type="caution">
    <text evidence="4">The sequence shown here is derived from an EMBL/GenBank/DDBJ whole genome shotgun (WGS) entry which is preliminary data.</text>
</comment>
<dbReference type="InterPro" id="IPR046960">
    <property type="entry name" value="PPR_At4g14850-like_plant"/>
</dbReference>
<dbReference type="Pfam" id="PF03004">
    <property type="entry name" value="Transposase_24"/>
    <property type="match status" value="1"/>
</dbReference>
<dbReference type="InterPro" id="IPR002885">
    <property type="entry name" value="PPR_rpt"/>
</dbReference>
<accession>A0A444YAH1</accession>
<gene>
    <name evidence="4" type="ORF">Ahy_B07g086789</name>
</gene>
<dbReference type="NCBIfam" id="TIGR00756">
    <property type="entry name" value="PPR"/>
    <property type="match status" value="1"/>
</dbReference>
<dbReference type="PROSITE" id="PS51375">
    <property type="entry name" value="PPR"/>
    <property type="match status" value="2"/>
</dbReference>
<dbReference type="InterPro" id="IPR011990">
    <property type="entry name" value="TPR-like_helical_dom_sf"/>
</dbReference>
<dbReference type="Pfam" id="PF13041">
    <property type="entry name" value="PPR_2"/>
    <property type="match status" value="1"/>
</dbReference>
<protein>
    <recommendedName>
        <fullName evidence="6">Pentatricopeptide repeat-containing protein</fullName>
    </recommendedName>
</protein>
<evidence type="ECO:0000256" key="2">
    <source>
        <dbReference type="PROSITE-ProRule" id="PRU00708"/>
    </source>
</evidence>
<sequence length="1093" mass="123320">MIQLHGLAFDIYAANVVLDILIFKKAPKKKFVAWSAMICAYAYHGLGGDAVKLFEDMKLLNVKLNHTIFISILRACAHMGFVDRRLYYFRKIQNHYGLDLHVERYLCIGDYCLGLQVHCLASPLGFNNVVMTSALVDMYSKCKKLDNTLQDTLKADIGVSQSTYASAFRSYARLAALSLAIKGQLDRINLHGLMVKCNLTLDICIANAILDMCGKCGVHEQNEEVEKTLSFFVSMLRPTVEPNDFTYDYGTNIHGQIVNSGLGLESFLGSFIVDMYCKCGMLEEVEKIHYRLKEANNGFVEFNNFKILIAKAKDYCFGLQVHCLASPLGFNNVVTTSALVDMYSKCKKLEITLQDTLKAGIGVSQLTYASAFRSCAGLAAFSLDMYGKCGGLVEACLIFDEMEKRDVISWNAIIVAHEQNEEIEKILSFFVSMLRQIVEPDDSTYGSVVKACAGLQALKYGMDIHGQIVNSGLESESFLVLDICANLVTVELGKQIHAQILKLQLHLDVYIASTLVDMYSKCGNMQDSRLMFEKAPKKEQVKEALKLIQSMPFEADDVIWRTLLSNCKIVATVRTVGASASSLVAQALSCSSASSFPLSASSLSSLFEVGVAHRRVAAGLRSCLHRRFCCRLLSVLIVVRGMKRKRLIKKYQNPKKFLKDVEDAKIVSSPNTRGNDHISIFNFTKFLKCIKRRRLVQFEEEEDEHIEPNVVYAKENVHLSNDENDEQGVEKSMHLKVKDAFSLHHSRKRVLIEWNGSGQPIGESGGLLGGVLGLIASNFNNFPIMYKTWHKVPMQYKDAVFENTIKKIFVVNDDEHKRYILSNLGNKWKNNRCKLFNEHYKLELSWDANVNSNPIGISKDHWAAFLEYRLSPKTQELCEKNATNRQQLKIPHTLSSKTLARKRHELGVETGRQFSRGEMFSITHKKKDGTFVNEEAQQKKLLLCKMIDKFYWTNIAYVTLLFVYESLQEDLQKEIGEGASENEAYVKIFGKENSSYVRGMGFGVRPSQMIGSLSRSRESMQSTTTSRPSRAEYQNLKLQVQLLQEQVNFLVNHQKGQLPPGFSTEVADFESPTHTRPYSSASHEPQQHRPSNV</sequence>
<name>A0A444YAH1_ARAHY</name>
<organism evidence="4 5">
    <name type="scientific">Arachis hypogaea</name>
    <name type="common">Peanut</name>
    <dbReference type="NCBI Taxonomy" id="3818"/>
    <lineage>
        <taxon>Eukaryota</taxon>
        <taxon>Viridiplantae</taxon>
        <taxon>Streptophyta</taxon>
        <taxon>Embryophyta</taxon>
        <taxon>Tracheophyta</taxon>
        <taxon>Spermatophyta</taxon>
        <taxon>Magnoliopsida</taxon>
        <taxon>eudicotyledons</taxon>
        <taxon>Gunneridae</taxon>
        <taxon>Pentapetalae</taxon>
        <taxon>rosids</taxon>
        <taxon>fabids</taxon>
        <taxon>Fabales</taxon>
        <taxon>Fabaceae</taxon>
        <taxon>Papilionoideae</taxon>
        <taxon>50 kb inversion clade</taxon>
        <taxon>dalbergioids sensu lato</taxon>
        <taxon>Dalbergieae</taxon>
        <taxon>Pterocarpus clade</taxon>
        <taxon>Arachis</taxon>
    </lineage>
</organism>
<dbReference type="EMBL" id="SDMP01000017">
    <property type="protein sequence ID" value="RYQ98950.1"/>
    <property type="molecule type" value="Genomic_DNA"/>
</dbReference>
<evidence type="ECO:0000256" key="1">
    <source>
        <dbReference type="ARBA" id="ARBA00022737"/>
    </source>
</evidence>
<keyword evidence="1" id="KW-0677">Repeat</keyword>
<dbReference type="GO" id="GO:0009451">
    <property type="term" value="P:RNA modification"/>
    <property type="evidence" value="ECO:0007669"/>
    <property type="project" value="InterPro"/>
</dbReference>
<feature type="repeat" description="PPR" evidence="2">
    <location>
        <begin position="30"/>
        <end position="64"/>
    </location>
</feature>
<evidence type="ECO:0000256" key="3">
    <source>
        <dbReference type="SAM" id="MobiDB-lite"/>
    </source>
</evidence>
<dbReference type="PANTHER" id="PTHR47926">
    <property type="entry name" value="PENTATRICOPEPTIDE REPEAT-CONTAINING PROTEIN"/>
    <property type="match status" value="1"/>
</dbReference>
<feature type="region of interest" description="Disordered" evidence="3">
    <location>
        <begin position="1011"/>
        <end position="1031"/>
    </location>
</feature>
<dbReference type="GO" id="GO:0003723">
    <property type="term" value="F:RNA binding"/>
    <property type="evidence" value="ECO:0007669"/>
    <property type="project" value="InterPro"/>
</dbReference>
<proteinExistence type="predicted"/>
<feature type="repeat" description="PPR" evidence="2">
    <location>
        <begin position="406"/>
        <end position="440"/>
    </location>
</feature>
<feature type="compositionally biased region" description="Polar residues" evidence="3">
    <location>
        <begin position="1072"/>
        <end position="1093"/>
    </location>
</feature>
<feature type="compositionally biased region" description="Polar residues" evidence="3">
    <location>
        <begin position="1011"/>
        <end position="1028"/>
    </location>
</feature>
<dbReference type="InterPro" id="IPR004252">
    <property type="entry name" value="Probable_transposase_24"/>
</dbReference>
<keyword evidence="5" id="KW-1185">Reference proteome</keyword>